<gene>
    <name evidence="1" type="ORF">FMOSSE_LOCUS15581</name>
</gene>
<evidence type="ECO:0000313" key="1">
    <source>
        <dbReference type="EMBL" id="CAG8729675.1"/>
    </source>
</evidence>
<protein>
    <submittedName>
        <fullName evidence="1">251_t:CDS:1</fullName>
    </submittedName>
</protein>
<feature type="non-terminal residue" evidence="1">
    <location>
        <position position="1"/>
    </location>
</feature>
<proteinExistence type="predicted"/>
<sequence>AKVEALLLQESFETLYVVSVIYLTIEDNILPPYDKVKSGYISIRGLKALKVLNMDRELPLDYTQEEIEENLNKLKSKLKHPITEVDINLYGLLKQSLAGIESSDLTWRDLEASIVLSDNSDIVKNLGSSQKNIFMELREKMKCVLPDSVVAKYINFVKVFNNTKNAGSMKNILHNKKWKESETDLVKITERILGIIISHSEQSEETYIADVIIPLLRTSLSDLPNGAICLNTAKCQSITSKARRNLRIIGEWMGKKPDIMGLLEQNEKIIELLYTESSRI</sequence>
<evidence type="ECO:0000313" key="2">
    <source>
        <dbReference type="Proteomes" id="UP000789375"/>
    </source>
</evidence>
<dbReference type="EMBL" id="CAJVPP010016468">
    <property type="protein sequence ID" value="CAG8729675.1"/>
    <property type="molecule type" value="Genomic_DNA"/>
</dbReference>
<dbReference type="AlphaFoldDB" id="A0A9N9IDG4"/>
<organism evidence="1 2">
    <name type="scientific">Funneliformis mosseae</name>
    <name type="common">Endomycorrhizal fungus</name>
    <name type="synonym">Glomus mosseae</name>
    <dbReference type="NCBI Taxonomy" id="27381"/>
    <lineage>
        <taxon>Eukaryota</taxon>
        <taxon>Fungi</taxon>
        <taxon>Fungi incertae sedis</taxon>
        <taxon>Mucoromycota</taxon>
        <taxon>Glomeromycotina</taxon>
        <taxon>Glomeromycetes</taxon>
        <taxon>Glomerales</taxon>
        <taxon>Glomeraceae</taxon>
        <taxon>Funneliformis</taxon>
    </lineage>
</organism>
<keyword evidence="2" id="KW-1185">Reference proteome</keyword>
<feature type="non-terminal residue" evidence="1">
    <location>
        <position position="280"/>
    </location>
</feature>
<accession>A0A9N9IDG4</accession>
<name>A0A9N9IDG4_FUNMO</name>
<reference evidence="1" key="1">
    <citation type="submission" date="2021-06" db="EMBL/GenBank/DDBJ databases">
        <authorList>
            <person name="Kallberg Y."/>
            <person name="Tangrot J."/>
            <person name="Rosling A."/>
        </authorList>
    </citation>
    <scope>NUCLEOTIDE SEQUENCE</scope>
    <source>
        <strain evidence="1">87-6 pot B 2015</strain>
    </source>
</reference>
<comment type="caution">
    <text evidence="1">The sequence shown here is derived from an EMBL/GenBank/DDBJ whole genome shotgun (WGS) entry which is preliminary data.</text>
</comment>
<dbReference type="Proteomes" id="UP000789375">
    <property type="component" value="Unassembled WGS sequence"/>
</dbReference>